<gene>
    <name evidence="1" type="ORF">Fcan01_18036</name>
</gene>
<name>A0A226DSR2_FOLCA</name>
<comment type="caution">
    <text evidence="1">The sequence shown here is derived from an EMBL/GenBank/DDBJ whole genome shotgun (WGS) entry which is preliminary data.</text>
</comment>
<accession>A0A226DSR2</accession>
<proteinExistence type="predicted"/>
<evidence type="ECO:0000313" key="1">
    <source>
        <dbReference type="EMBL" id="OXA47256.1"/>
    </source>
</evidence>
<dbReference type="EMBL" id="LNIX01000013">
    <property type="protein sequence ID" value="OXA47256.1"/>
    <property type="molecule type" value="Genomic_DNA"/>
</dbReference>
<protein>
    <submittedName>
        <fullName evidence="1">Uncharacterized protein</fullName>
    </submittedName>
</protein>
<organism evidence="1 2">
    <name type="scientific">Folsomia candida</name>
    <name type="common">Springtail</name>
    <dbReference type="NCBI Taxonomy" id="158441"/>
    <lineage>
        <taxon>Eukaryota</taxon>
        <taxon>Metazoa</taxon>
        <taxon>Ecdysozoa</taxon>
        <taxon>Arthropoda</taxon>
        <taxon>Hexapoda</taxon>
        <taxon>Collembola</taxon>
        <taxon>Entomobryomorpha</taxon>
        <taxon>Isotomoidea</taxon>
        <taxon>Isotomidae</taxon>
        <taxon>Proisotominae</taxon>
        <taxon>Folsomia</taxon>
    </lineage>
</organism>
<reference evidence="1 2" key="1">
    <citation type="submission" date="2015-12" db="EMBL/GenBank/DDBJ databases">
        <title>The genome of Folsomia candida.</title>
        <authorList>
            <person name="Faddeeva A."/>
            <person name="Derks M.F."/>
            <person name="Anvar Y."/>
            <person name="Smit S."/>
            <person name="Van Straalen N."/>
            <person name="Roelofs D."/>
        </authorList>
    </citation>
    <scope>NUCLEOTIDE SEQUENCE [LARGE SCALE GENOMIC DNA]</scope>
    <source>
        <strain evidence="1 2">VU population</strain>
        <tissue evidence="1">Whole body</tissue>
    </source>
</reference>
<keyword evidence="2" id="KW-1185">Reference proteome</keyword>
<dbReference type="AlphaFoldDB" id="A0A226DSR2"/>
<dbReference type="OrthoDB" id="509497at2759"/>
<sequence length="410" mass="45881">MEFNSDVWTKPHFAVTLPEHSAHFTPLALLLRGFRLTYGASSTPPSARSEFETVRLSAGWPLCCTGDNDDLCDDVIQDLLVFMDWGENAAGPDCHLCGQEIIDDTFHLTLNETLYSVTVTDNIIGSEWNCGFLQCILAKVMPFLPPSDLVTCTFINTGWEIEARNRLLTQKWITLTPQNITDSLNIINVRNNRPRNLYVTTFEYSCGPEVTHFLSNHGHHLINLKIHVSTHFDPKWPQYLEYLSTHLPNLTKLRIVLITWGEITFTNFSPPPGKSCVFWKVRKLGMESPTWASSAHLVKILPLFPNLGALSAEGIDPTVLDKFLTGGNSNLNLPGPIQRTPSITRLELSKLSDNISHYSGILKTVSETLEGIKLFRLFNASPSWGVNEAPSCFQPCHSGPDLINCGQKYI</sequence>
<dbReference type="Proteomes" id="UP000198287">
    <property type="component" value="Unassembled WGS sequence"/>
</dbReference>
<evidence type="ECO:0000313" key="2">
    <source>
        <dbReference type="Proteomes" id="UP000198287"/>
    </source>
</evidence>